<keyword evidence="1" id="KW-1185">Reference proteome</keyword>
<proteinExistence type="predicted"/>
<evidence type="ECO:0000313" key="2">
    <source>
        <dbReference type="WBParaSite" id="nRc.2.0.1.t46546-RA"/>
    </source>
</evidence>
<protein>
    <submittedName>
        <fullName evidence="2">Uncharacterized protein</fullName>
    </submittedName>
</protein>
<name>A0A915L9W2_ROMCU</name>
<dbReference type="WBParaSite" id="nRc.2.0.1.t46546-RA">
    <property type="protein sequence ID" value="nRc.2.0.1.t46546-RA"/>
    <property type="gene ID" value="nRc.2.0.1.g46546"/>
</dbReference>
<accession>A0A915L9W2</accession>
<evidence type="ECO:0000313" key="1">
    <source>
        <dbReference type="Proteomes" id="UP000887565"/>
    </source>
</evidence>
<organism evidence="1 2">
    <name type="scientific">Romanomermis culicivorax</name>
    <name type="common">Nematode worm</name>
    <dbReference type="NCBI Taxonomy" id="13658"/>
    <lineage>
        <taxon>Eukaryota</taxon>
        <taxon>Metazoa</taxon>
        <taxon>Ecdysozoa</taxon>
        <taxon>Nematoda</taxon>
        <taxon>Enoplea</taxon>
        <taxon>Dorylaimia</taxon>
        <taxon>Mermithida</taxon>
        <taxon>Mermithoidea</taxon>
        <taxon>Mermithidae</taxon>
        <taxon>Romanomermis</taxon>
    </lineage>
</organism>
<sequence length="66" mass="7604">MKQKCKEVKDDDQKFSVEKAVNQLPNIAGILMISALCLHKIYDTQMLPHQAFEDVSFFLLQATDFE</sequence>
<reference evidence="2" key="1">
    <citation type="submission" date="2022-11" db="UniProtKB">
        <authorList>
            <consortium name="WormBaseParasite"/>
        </authorList>
    </citation>
    <scope>IDENTIFICATION</scope>
</reference>
<dbReference type="Proteomes" id="UP000887565">
    <property type="component" value="Unplaced"/>
</dbReference>
<dbReference type="AlphaFoldDB" id="A0A915L9W2"/>